<evidence type="ECO:0000313" key="1">
    <source>
        <dbReference type="EMBL" id="KRL93002.1"/>
    </source>
</evidence>
<dbReference type="PATRIC" id="fig|1423742.4.peg.112"/>
<organism evidence="1 2">
    <name type="scientific">Limosilactobacillus equigenerosi DSM 18793 = JCM 14505</name>
    <dbReference type="NCBI Taxonomy" id="1423742"/>
    <lineage>
        <taxon>Bacteria</taxon>
        <taxon>Bacillati</taxon>
        <taxon>Bacillota</taxon>
        <taxon>Bacilli</taxon>
        <taxon>Lactobacillales</taxon>
        <taxon>Lactobacillaceae</taxon>
        <taxon>Limosilactobacillus</taxon>
    </lineage>
</organism>
<dbReference type="InterPro" id="IPR018672">
    <property type="entry name" value="DUF2140"/>
</dbReference>
<reference evidence="1 2" key="1">
    <citation type="journal article" date="2015" name="Genome Announc.">
        <title>Expanding the biotechnology potential of lactobacilli through comparative genomics of 213 strains and associated genera.</title>
        <authorList>
            <person name="Sun Z."/>
            <person name="Harris H.M."/>
            <person name="McCann A."/>
            <person name="Guo C."/>
            <person name="Argimon S."/>
            <person name="Zhang W."/>
            <person name="Yang X."/>
            <person name="Jeffery I.B."/>
            <person name="Cooney J.C."/>
            <person name="Kagawa T.F."/>
            <person name="Liu W."/>
            <person name="Song Y."/>
            <person name="Salvetti E."/>
            <person name="Wrobel A."/>
            <person name="Rasinkangas P."/>
            <person name="Parkhill J."/>
            <person name="Rea M.C."/>
            <person name="O'Sullivan O."/>
            <person name="Ritari J."/>
            <person name="Douillard F.P."/>
            <person name="Paul Ross R."/>
            <person name="Yang R."/>
            <person name="Briner A.E."/>
            <person name="Felis G.E."/>
            <person name="de Vos W.M."/>
            <person name="Barrangou R."/>
            <person name="Klaenhammer T.R."/>
            <person name="Caufield P.W."/>
            <person name="Cui Y."/>
            <person name="Zhang H."/>
            <person name="O'Toole P.W."/>
        </authorList>
    </citation>
    <scope>NUCLEOTIDE SEQUENCE [LARGE SCALE GENOMIC DNA]</scope>
    <source>
        <strain evidence="1 2">DSM 18793</strain>
    </source>
</reference>
<dbReference type="RefSeq" id="WP_056995746.1">
    <property type="nucleotide sequence ID" value="NZ_AZGC01000049.1"/>
</dbReference>
<dbReference type="AlphaFoldDB" id="A0A0R1UN65"/>
<accession>A0A0R1UN65</accession>
<dbReference type="Pfam" id="PF09911">
    <property type="entry name" value="DUF2140"/>
    <property type="match status" value="1"/>
</dbReference>
<proteinExistence type="predicted"/>
<dbReference type="OrthoDB" id="2241695at2"/>
<evidence type="ECO:0000313" key="2">
    <source>
        <dbReference type="Proteomes" id="UP000051084"/>
    </source>
</evidence>
<dbReference type="STRING" id="417373.GCA_001570685_00738"/>
<gene>
    <name evidence="1" type="ORF">FC21_GL000103</name>
</gene>
<keyword evidence="2" id="KW-1185">Reference proteome</keyword>
<sequence>MKQRNWYKLLFWLLLAVNVIGIGTLAVKATGPVKVGIETPAPKPTDSSVELLLNRSQVNTLSANYLNRFLKNRQVKYEFLVGKQYATVVGTTKFMGVQVKFALNFVPERTDEGNVLLRAKSLSVGQLKLPMGYVMHYIAKNYDLPTWVTLNPKKRTILLDLNKYSQDKAVNYQMKELNMEKGQFKIRLSMPRK</sequence>
<dbReference type="Proteomes" id="UP000051084">
    <property type="component" value="Unassembled WGS sequence"/>
</dbReference>
<protein>
    <submittedName>
        <fullName evidence="1">Extracellular protein</fullName>
    </submittedName>
</protein>
<dbReference type="EMBL" id="AZGC01000049">
    <property type="protein sequence ID" value="KRL93002.1"/>
    <property type="molecule type" value="Genomic_DNA"/>
</dbReference>
<comment type="caution">
    <text evidence="1">The sequence shown here is derived from an EMBL/GenBank/DDBJ whole genome shotgun (WGS) entry which is preliminary data.</text>
</comment>
<name>A0A0R1UN65_9LACO</name>